<dbReference type="Proteomes" id="UP000291236">
    <property type="component" value="Chromosome"/>
</dbReference>
<keyword evidence="9" id="KW-1185">Reference proteome</keyword>
<dbReference type="PANTHER" id="PTHR43266">
    <property type="entry name" value="MACROLIDE-EFFLUX PROTEIN"/>
    <property type="match status" value="1"/>
</dbReference>
<name>A0A4P2VI57_FLUSA</name>
<dbReference type="KEGG" id="sbf:JCM31447_08520"/>
<feature type="transmembrane region" description="Helical" evidence="7">
    <location>
        <begin position="347"/>
        <end position="372"/>
    </location>
</feature>
<dbReference type="GO" id="GO:0005886">
    <property type="term" value="C:plasma membrane"/>
    <property type="evidence" value="ECO:0007669"/>
    <property type="project" value="UniProtKB-SubCell"/>
</dbReference>
<dbReference type="InterPro" id="IPR036259">
    <property type="entry name" value="MFS_trans_sf"/>
</dbReference>
<evidence type="ECO:0000313" key="8">
    <source>
        <dbReference type="EMBL" id="BBH52411.1"/>
    </source>
</evidence>
<evidence type="ECO:0000313" key="9">
    <source>
        <dbReference type="Proteomes" id="UP000291236"/>
    </source>
</evidence>
<reference evidence="8 9" key="1">
    <citation type="submission" date="2018-12" db="EMBL/GenBank/DDBJ databases">
        <title>Rubrispira sanarue gen. nov., sp., nov., a member of the order Silvanigrellales, isolated from a brackish lake in Hamamatsu Japan.</title>
        <authorList>
            <person name="Maejima Y."/>
            <person name="Iino T."/>
            <person name="Muraguchi Y."/>
            <person name="Fukuda K."/>
            <person name="Nojiri H."/>
            <person name="Ohkuma M."/>
            <person name="Moriuchi R."/>
            <person name="Dohra H."/>
            <person name="Kimbara K."/>
            <person name="Shintani M."/>
        </authorList>
    </citation>
    <scope>NUCLEOTIDE SEQUENCE [LARGE SCALE GENOMIC DNA]</scope>
    <source>
        <strain evidence="8 9">RF1110005</strain>
    </source>
</reference>
<evidence type="ECO:0000256" key="1">
    <source>
        <dbReference type="ARBA" id="ARBA00004651"/>
    </source>
</evidence>
<evidence type="ECO:0000256" key="2">
    <source>
        <dbReference type="ARBA" id="ARBA00022448"/>
    </source>
</evidence>
<dbReference type="CDD" id="cd06173">
    <property type="entry name" value="MFS_MefA_like"/>
    <property type="match status" value="1"/>
</dbReference>
<feature type="transmembrane region" description="Helical" evidence="7">
    <location>
        <begin position="286"/>
        <end position="304"/>
    </location>
</feature>
<evidence type="ECO:0000256" key="3">
    <source>
        <dbReference type="ARBA" id="ARBA00022475"/>
    </source>
</evidence>
<protein>
    <submittedName>
        <fullName evidence="8">MFS transporter</fullName>
    </submittedName>
</protein>
<feature type="transmembrane region" description="Helical" evidence="7">
    <location>
        <begin position="378"/>
        <end position="397"/>
    </location>
</feature>
<evidence type="ECO:0000256" key="5">
    <source>
        <dbReference type="ARBA" id="ARBA00022989"/>
    </source>
</evidence>
<accession>A0A4P2VI57</accession>
<dbReference type="RefSeq" id="WP_130606891.1">
    <property type="nucleotide sequence ID" value="NZ_AP019368.1"/>
</dbReference>
<feature type="transmembrane region" description="Helical" evidence="7">
    <location>
        <begin position="260"/>
        <end position="279"/>
    </location>
</feature>
<keyword evidence="3" id="KW-1003">Cell membrane</keyword>
<dbReference type="SUPFAM" id="SSF103473">
    <property type="entry name" value="MFS general substrate transporter"/>
    <property type="match status" value="1"/>
</dbReference>
<keyword evidence="2" id="KW-0813">Transport</keyword>
<dbReference type="EMBL" id="AP019368">
    <property type="protein sequence ID" value="BBH52411.1"/>
    <property type="molecule type" value="Genomic_DNA"/>
</dbReference>
<feature type="transmembrane region" description="Helical" evidence="7">
    <location>
        <begin position="17"/>
        <end position="40"/>
    </location>
</feature>
<keyword evidence="5 7" id="KW-1133">Transmembrane helix</keyword>
<feature type="transmembrane region" description="Helical" evidence="7">
    <location>
        <begin position="46"/>
        <end position="67"/>
    </location>
</feature>
<feature type="transmembrane region" description="Helical" evidence="7">
    <location>
        <begin position="221"/>
        <end position="240"/>
    </location>
</feature>
<sequence length="412" mass="45938">MLEEYFKLFKINNYAKLWLAQFISVIGETAYHVAYFWLVYKMSPSSFVTGLVILCFSAPYLLFGMIGGVYADRLNKKNLMIFCDIIRALLIVTVPLAFYYEFLNLTQLAIVAFISSSVRCFFQPSLKSSVNDILPIQSLQIGVSIFHAAFQSSRVLGFAIGGILIAQISAPQIYLITFMTHTIAAILAITLKGDWRKQKNPVKENILKELGKILSIIKGNLNLFWSFAIFPVGLIFIVGLDKIALPILSDQIWKINANGLGYMLSAFAIGNVVSSLIISKRKINNLLFTIFVGWSLWGFFYAGIGLTTSLVIALFLAFFAGISESIIDVPHMLLIQNEVPKEHIGKVYSFWSTIAFAGDSLSGIWISFLLGFISPKQSYIFCGVIVFLLGSVAAIFLTRVKLKAMLRTDEVK</sequence>
<feature type="transmembrane region" description="Helical" evidence="7">
    <location>
        <begin position="79"/>
        <end position="99"/>
    </location>
</feature>
<keyword evidence="6 7" id="KW-0472">Membrane</keyword>
<feature type="transmembrane region" description="Helical" evidence="7">
    <location>
        <begin position="310"/>
        <end position="335"/>
    </location>
</feature>
<dbReference type="AlphaFoldDB" id="A0A4P2VI57"/>
<dbReference type="PANTHER" id="PTHR43266:SF2">
    <property type="entry name" value="MAJOR FACILITATOR SUPERFAMILY (MFS) PROFILE DOMAIN-CONTAINING PROTEIN"/>
    <property type="match status" value="1"/>
</dbReference>
<proteinExistence type="predicted"/>
<organism evidence="8 9">
    <name type="scientific">Fluviispira sanaruensis</name>
    <dbReference type="NCBI Taxonomy" id="2493639"/>
    <lineage>
        <taxon>Bacteria</taxon>
        <taxon>Pseudomonadati</taxon>
        <taxon>Bdellovibrionota</taxon>
        <taxon>Oligoflexia</taxon>
        <taxon>Silvanigrellales</taxon>
        <taxon>Silvanigrellaceae</taxon>
        <taxon>Fluviispira</taxon>
    </lineage>
</organism>
<dbReference type="Gene3D" id="1.20.1250.20">
    <property type="entry name" value="MFS general substrate transporter like domains"/>
    <property type="match status" value="1"/>
</dbReference>
<evidence type="ECO:0000256" key="4">
    <source>
        <dbReference type="ARBA" id="ARBA00022692"/>
    </source>
</evidence>
<comment type="subcellular location">
    <subcellularLocation>
        <location evidence="1">Cell membrane</location>
        <topology evidence="1">Multi-pass membrane protein</topology>
    </subcellularLocation>
</comment>
<keyword evidence="4 7" id="KW-0812">Transmembrane</keyword>
<dbReference type="InterPro" id="IPR010290">
    <property type="entry name" value="TM_effector"/>
</dbReference>
<gene>
    <name evidence="8" type="ORF">JCM31447_08520</name>
</gene>
<evidence type="ECO:0000256" key="7">
    <source>
        <dbReference type="SAM" id="Phobius"/>
    </source>
</evidence>
<dbReference type="OrthoDB" id="9774907at2"/>
<evidence type="ECO:0000256" key="6">
    <source>
        <dbReference type="ARBA" id="ARBA00023136"/>
    </source>
</evidence>
<dbReference type="Pfam" id="PF05977">
    <property type="entry name" value="MFS_3"/>
    <property type="match status" value="1"/>
</dbReference>